<dbReference type="SUPFAM" id="SSF53335">
    <property type="entry name" value="S-adenosyl-L-methionine-dependent methyltransferases"/>
    <property type="match status" value="1"/>
</dbReference>
<dbReference type="InterPro" id="IPR029063">
    <property type="entry name" value="SAM-dependent_MTases_sf"/>
</dbReference>
<dbReference type="Gene3D" id="3.90.120.10">
    <property type="entry name" value="DNA Methylase, subunit A, domain 2"/>
    <property type="match status" value="1"/>
</dbReference>
<evidence type="ECO:0000256" key="5">
    <source>
        <dbReference type="PROSITE-ProRule" id="PRU01016"/>
    </source>
</evidence>
<dbReference type="InterPro" id="IPR018117">
    <property type="entry name" value="C5_DNA_meth_AS"/>
</dbReference>
<evidence type="ECO:0000256" key="4">
    <source>
        <dbReference type="ARBA" id="ARBA00022747"/>
    </source>
</evidence>
<dbReference type="RefSeq" id="WP_202776514.1">
    <property type="nucleotide sequence ID" value="NZ_CP065425.1"/>
</dbReference>
<dbReference type="InterPro" id="IPR050390">
    <property type="entry name" value="C5-Methyltransferase"/>
</dbReference>
<dbReference type="NCBIfam" id="TIGR00675">
    <property type="entry name" value="dcm"/>
    <property type="match status" value="1"/>
</dbReference>
<evidence type="ECO:0000313" key="9">
    <source>
        <dbReference type="Proteomes" id="UP000595691"/>
    </source>
</evidence>
<organism evidence="8 9">
    <name type="scientific">Heyndrickxia vini</name>
    <dbReference type="NCBI Taxonomy" id="1476025"/>
    <lineage>
        <taxon>Bacteria</taxon>
        <taxon>Bacillati</taxon>
        <taxon>Bacillota</taxon>
        <taxon>Bacilli</taxon>
        <taxon>Bacillales</taxon>
        <taxon>Bacillaceae</taxon>
        <taxon>Heyndrickxia</taxon>
    </lineage>
</organism>
<dbReference type="Pfam" id="PF00145">
    <property type="entry name" value="DNA_methylase"/>
    <property type="match status" value="1"/>
</dbReference>
<dbReference type="EMBL" id="CP065425">
    <property type="protein sequence ID" value="QQZ07679.1"/>
    <property type="molecule type" value="Genomic_DNA"/>
</dbReference>
<evidence type="ECO:0000256" key="2">
    <source>
        <dbReference type="ARBA" id="ARBA00022679"/>
    </source>
</evidence>
<dbReference type="InterPro" id="IPR031303">
    <property type="entry name" value="C5_meth_CS"/>
</dbReference>
<dbReference type="PANTHER" id="PTHR10629:SF52">
    <property type="entry name" value="DNA (CYTOSINE-5)-METHYLTRANSFERASE 1"/>
    <property type="match status" value="1"/>
</dbReference>
<gene>
    <name evidence="8" type="ORF">I5776_11280</name>
</gene>
<comment type="similarity">
    <text evidence="5 6">Belongs to the class I-like SAM-binding methyltransferase superfamily. C5-methyltransferase family.</text>
</comment>
<name>A0ABX7DXK5_9BACI</name>
<evidence type="ECO:0000256" key="7">
    <source>
        <dbReference type="RuleBase" id="RU000417"/>
    </source>
</evidence>
<evidence type="ECO:0000256" key="6">
    <source>
        <dbReference type="RuleBase" id="RU000416"/>
    </source>
</evidence>
<dbReference type="PROSITE" id="PS51679">
    <property type="entry name" value="SAM_MT_C5"/>
    <property type="match status" value="1"/>
</dbReference>
<reference evidence="8 9" key="1">
    <citation type="submission" date="2020-11" db="EMBL/GenBank/DDBJ databases">
        <title>Taxonomic evaluation of the Bacillus sporothermodurans group of bacteria based on whole genome sequences.</title>
        <authorList>
            <person name="Fiedler G."/>
            <person name="Herbstmann A.-D."/>
            <person name="Doll E."/>
            <person name="Wenning M."/>
            <person name="Brinks E."/>
            <person name="Kabisch J."/>
            <person name="Breitenwieser F."/>
            <person name="Lappann M."/>
            <person name="Boehnlein C."/>
            <person name="Franz C."/>
        </authorList>
    </citation>
    <scope>NUCLEOTIDE SEQUENCE [LARGE SCALE GENOMIC DNA]</scope>
    <source>
        <strain evidence="8 9">JCM 19841</strain>
    </source>
</reference>
<protein>
    <recommendedName>
        <fullName evidence="7">Cytosine-specific methyltransferase</fullName>
        <ecNumber evidence="7">2.1.1.37</ecNumber>
    </recommendedName>
</protein>
<accession>A0ABX7DXK5</accession>
<dbReference type="PROSITE" id="PS00095">
    <property type="entry name" value="C5_MTASE_2"/>
    <property type="match status" value="1"/>
</dbReference>
<evidence type="ECO:0000313" key="8">
    <source>
        <dbReference type="EMBL" id="QQZ07679.1"/>
    </source>
</evidence>
<dbReference type="CDD" id="cd00315">
    <property type="entry name" value="Cyt_C5_DNA_methylase"/>
    <property type="match status" value="1"/>
</dbReference>
<dbReference type="Proteomes" id="UP000595691">
    <property type="component" value="Chromosome"/>
</dbReference>
<dbReference type="PRINTS" id="PR00105">
    <property type="entry name" value="C5METTRFRASE"/>
</dbReference>
<comment type="catalytic activity">
    <reaction evidence="7">
        <text>a 2'-deoxycytidine in DNA + S-adenosyl-L-methionine = a 5-methyl-2'-deoxycytidine in DNA + S-adenosyl-L-homocysteine + H(+)</text>
        <dbReference type="Rhea" id="RHEA:13681"/>
        <dbReference type="Rhea" id="RHEA-COMP:11369"/>
        <dbReference type="Rhea" id="RHEA-COMP:11370"/>
        <dbReference type="ChEBI" id="CHEBI:15378"/>
        <dbReference type="ChEBI" id="CHEBI:57856"/>
        <dbReference type="ChEBI" id="CHEBI:59789"/>
        <dbReference type="ChEBI" id="CHEBI:85452"/>
        <dbReference type="ChEBI" id="CHEBI:85454"/>
        <dbReference type="EC" id="2.1.1.37"/>
    </reaction>
</comment>
<dbReference type="PROSITE" id="PS00094">
    <property type="entry name" value="C5_MTASE_1"/>
    <property type="match status" value="1"/>
</dbReference>
<dbReference type="PANTHER" id="PTHR10629">
    <property type="entry name" value="CYTOSINE-SPECIFIC METHYLTRANSFERASE"/>
    <property type="match status" value="1"/>
</dbReference>
<dbReference type="InterPro" id="IPR001525">
    <property type="entry name" value="C5_MeTfrase"/>
</dbReference>
<dbReference type="GO" id="GO:0032259">
    <property type="term" value="P:methylation"/>
    <property type="evidence" value="ECO:0007669"/>
    <property type="project" value="UniProtKB-KW"/>
</dbReference>
<evidence type="ECO:0000256" key="1">
    <source>
        <dbReference type="ARBA" id="ARBA00022603"/>
    </source>
</evidence>
<keyword evidence="9" id="KW-1185">Reference proteome</keyword>
<dbReference type="Gene3D" id="3.40.50.150">
    <property type="entry name" value="Vaccinia Virus protein VP39"/>
    <property type="match status" value="1"/>
</dbReference>
<dbReference type="GO" id="GO:0008168">
    <property type="term" value="F:methyltransferase activity"/>
    <property type="evidence" value="ECO:0007669"/>
    <property type="project" value="UniProtKB-KW"/>
</dbReference>
<keyword evidence="2 5" id="KW-0808">Transferase</keyword>
<dbReference type="EC" id="2.1.1.37" evidence="7"/>
<keyword evidence="4" id="KW-0680">Restriction system</keyword>
<feature type="active site" evidence="5">
    <location>
        <position position="153"/>
    </location>
</feature>
<proteinExistence type="inferred from homology"/>
<sequence>MKIEERGRAKYRPLKDYDTKKIKQLLLDKINEEEETIQNIKTDNQLPILDYREDKINIISLFSGCGGLDLGVELAGLIASIGEEKALEAFEDQEWFNSIRKESIFHTIYTNDLFKEANESYKLNFPPVFQQQLDIRQVKEFPKADLVLGGFPCPGFSEAGPRLIDDKRNFLYIHFIRCLLQSKPFAFIAENVKGMLTLGKGEVIKQIVQDFASAGYNVKFKLVNARDYGVPQSRERVFIVGIRDDLDFEYKHPVPTHGKGKLPYVTLKDAIGDLESDPGEWFEGGFSPIYLSRNRKKKWSDQSFTIQASGRQAPLHPSGPEMKKLGPDNWVLPGDISLHRRFSVKEIARIQTFPDWFVFSDGGNMNVQKNNRLDKQYKQIGNAVPVSLATAMGLPLAKWAKDNIYLIRQDSLILK</sequence>
<evidence type="ECO:0000256" key="3">
    <source>
        <dbReference type="ARBA" id="ARBA00022691"/>
    </source>
</evidence>
<keyword evidence="1 5" id="KW-0489">Methyltransferase</keyword>
<keyword evidence="3 5" id="KW-0949">S-adenosyl-L-methionine</keyword>